<reference evidence="1" key="3">
    <citation type="submission" date="2025-09" db="UniProtKB">
        <authorList>
            <consortium name="Ensembl"/>
        </authorList>
    </citation>
    <scope>IDENTIFICATION</scope>
</reference>
<dbReference type="InParanoid" id="A0A668AF32"/>
<evidence type="ECO:0000313" key="2">
    <source>
        <dbReference type="Proteomes" id="UP000472263"/>
    </source>
</evidence>
<dbReference type="GeneTree" id="ENSGT00940000169194"/>
<proteinExistence type="predicted"/>
<evidence type="ECO:0000313" key="1">
    <source>
        <dbReference type="Ensembl" id="ENSMMDP00005051997.1"/>
    </source>
</evidence>
<dbReference type="AlphaFoldDB" id="A0A668AF32"/>
<accession>A0A668AF32</accession>
<protein>
    <submittedName>
        <fullName evidence="1">Uncharacterized protein</fullName>
    </submittedName>
</protein>
<name>A0A668AF32_9TELE</name>
<reference evidence="1" key="1">
    <citation type="submission" date="2019-06" db="EMBL/GenBank/DDBJ databases">
        <authorList>
            <consortium name="Wellcome Sanger Institute Data Sharing"/>
        </authorList>
    </citation>
    <scope>NUCLEOTIDE SEQUENCE [LARGE SCALE GENOMIC DNA]</scope>
</reference>
<reference evidence="1" key="2">
    <citation type="submission" date="2025-08" db="UniProtKB">
        <authorList>
            <consortium name="Ensembl"/>
        </authorList>
    </citation>
    <scope>IDENTIFICATION</scope>
</reference>
<organism evidence="1 2">
    <name type="scientific">Myripristis murdjan</name>
    <name type="common">pinecone soldierfish</name>
    <dbReference type="NCBI Taxonomy" id="586833"/>
    <lineage>
        <taxon>Eukaryota</taxon>
        <taxon>Metazoa</taxon>
        <taxon>Chordata</taxon>
        <taxon>Craniata</taxon>
        <taxon>Vertebrata</taxon>
        <taxon>Euteleostomi</taxon>
        <taxon>Actinopterygii</taxon>
        <taxon>Neopterygii</taxon>
        <taxon>Teleostei</taxon>
        <taxon>Neoteleostei</taxon>
        <taxon>Acanthomorphata</taxon>
        <taxon>Holocentriformes</taxon>
        <taxon>Holocentridae</taxon>
        <taxon>Myripristis</taxon>
    </lineage>
</organism>
<dbReference type="Ensembl" id="ENSMMDT00005053009.1">
    <property type="protein sequence ID" value="ENSMMDP00005051997.1"/>
    <property type="gene ID" value="ENSMMDG00005023481.1"/>
</dbReference>
<keyword evidence="2" id="KW-1185">Reference proteome</keyword>
<dbReference type="Proteomes" id="UP000472263">
    <property type="component" value="Chromosome 22"/>
</dbReference>
<sequence length="143" mass="15501">MIELVAKELQDDAMEAKRSKTALCQVAARSDPGLVVPQNTGLISTVGNVESPSSLSLEFKLNIQFGQAKASDPVLPIVETAKPLKPVEKQTETSEVAIQAEITETTRERILIFGGRLIPLFNGITCMACVELVLSQKSENDNF</sequence>